<dbReference type="EMBL" id="JACHNB010000001">
    <property type="protein sequence ID" value="MBB4742535.1"/>
    <property type="molecule type" value="Genomic_DNA"/>
</dbReference>
<dbReference type="AlphaFoldDB" id="A0A7W7H201"/>
<dbReference type="SUPFAM" id="SSF50934">
    <property type="entry name" value="Tachylectin-2"/>
    <property type="match status" value="1"/>
</dbReference>
<evidence type="ECO:0000259" key="3">
    <source>
        <dbReference type="Pfam" id="PF14517"/>
    </source>
</evidence>
<name>A0A7W7H201_9ACTN</name>
<accession>A0A7W7H201</accession>
<dbReference type="Pfam" id="PF09992">
    <property type="entry name" value="NAGPA"/>
    <property type="match status" value="1"/>
</dbReference>
<evidence type="ECO:0000313" key="5">
    <source>
        <dbReference type="Proteomes" id="UP000546162"/>
    </source>
</evidence>
<evidence type="ECO:0000313" key="4">
    <source>
        <dbReference type="EMBL" id="MBB4742535.1"/>
    </source>
</evidence>
<feature type="chain" id="PRO_5031244432" evidence="1">
    <location>
        <begin position="38"/>
        <end position="663"/>
    </location>
</feature>
<feature type="domain" description="Tachylectin 2" evidence="3">
    <location>
        <begin position="422"/>
        <end position="580"/>
    </location>
</feature>
<gene>
    <name evidence="4" type="ORF">BJY16_005994</name>
</gene>
<dbReference type="Proteomes" id="UP000546162">
    <property type="component" value="Unassembled WGS sequence"/>
</dbReference>
<protein>
    <submittedName>
        <fullName evidence="4">Exopolysaccharide biosynthesis protein</fullName>
    </submittedName>
</protein>
<dbReference type="Gene3D" id="2.115.10.10">
    <property type="entry name" value="Tachylectin 2"/>
    <property type="match status" value="1"/>
</dbReference>
<dbReference type="InterPro" id="IPR036813">
    <property type="entry name" value="Tachylectin2_sf"/>
</dbReference>
<sequence>MALSHPLLAASRWRRTAVVMLPVLLASGAAAPTPAAAAVTAIGVTGTTTLAPGLRQSTVTGSGSARPVHVVEADLSTPTLQVQYLSPPSVGEKQDVKVMATNAKSVAAINGDFWDPRDEAISTNAPDGASIKNGQLRGARARSAGYNDVASFVSNGTGTLARLAQIYLQASVTPEGHAAFSADQLNSPYLIPNGVGIYNDLWSSANRSRTVEKATSWLEVVISGGKVTRRSERNATLGGAVQPGSIVLVGTGTGIDRLNDLTVGAAVTVNYRPVEQNNEQVPQQPPTAAQVVLGAHPDYILLVDGAPAPKPITNTTTRARTALGFSADGRKIWLVAADGDESTGATFAQMREIMLGLGADDAISLDGGGSTTMVTRASGTSTLSAISSSGENPLRKVPNGLGLTSTARSTDCTGPASIFAAKPDGSLTLYQLTQPSTTTTTWSSSVIGAGWNQFGRVLAGPGGRVYGINSGGLYQYVWRGETDRWKYPAGSLGTQFAMYADAAWRDKITVDRQGDFYRIDSAGNLVWSRLDENTSTWPINQTIDGDWGQYDLLIAADAGVLFARAAADGKFYRYRFDTNTRTWVTKRQQLGAGWQQFTRGVVSPGGNTMFGLQEDGDFLQYRQREWDNAWAISGRDIGDGWQQFANVTAAPDACRLTTDLYRP</sequence>
<dbReference type="InterPro" id="IPR018711">
    <property type="entry name" value="NAGPA"/>
</dbReference>
<evidence type="ECO:0000256" key="1">
    <source>
        <dbReference type="SAM" id="SignalP"/>
    </source>
</evidence>
<feature type="signal peptide" evidence="1">
    <location>
        <begin position="1"/>
        <end position="37"/>
    </location>
</feature>
<dbReference type="PANTHER" id="PTHR40446:SF2">
    <property type="entry name" value="N-ACETYLGLUCOSAMINE-1-PHOSPHODIESTER ALPHA-N-ACETYLGLUCOSAMINIDASE"/>
    <property type="match status" value="1"/>
</dbReference>
<keyword evidence="1" id="KW-0732">Signal</keyword>
<dbReference type="PANTHER" id="PTHR40446">
    <property type="entry name" value="N-ACETYLGLUCOSAMINE-1-PHOSPHODIESTER ALPHA-N-ACETYLGLUCOSAMINIDASE"/>
    <property type="match status" value="1"/>
</dbReference>
<organism evidence="4 5">
    <name type="scientific">Actinoplanes octamycinicus</name>
    <dbReference type="NCBI Taxonomy" id="135948"/>
    <lineage>
        <taxon>Bacteria</taxon>
        <taxon>Bacillati</taxon>
        <taxon>Actinomycetota</taxon>
        <taxon>Actinomycetes</taxon>
        <taxon>Micromonosporales</taxon>
        <taxon>Micromonosporaceae</taxon>
        <taxon>Actinoplanes</taxon>
    </lineage>
</organism>
<comment type="caution">
    <text evidence="4">The sequence shown here is derived from an EMBL/GenBank/DDBJ whole genome shotgun (WGS) entry which is preliminary data.</text>
</comment>
<evidence type="ECO:0000259" key="2">
    <source>
        <dbReference type="Pfam" id="PF09992"/>
    </source>
</evidence>
<dbReference type="RefSeq" id="WP_185042886.1">
    <property type="nucleotide sequence ID" value="NZ_BOMR01000111.1"/>
</dbReference>
<proteinExistence type="predicted"/>
<dbReference type="InterPro" id="IPR023294">
    <property type="entry name" value="Tachylectin2"/>
</dbReference>
<keyword evidence="5" id="KW-1185">Reference proteome</keyword>
<dbReference type="Pfam" id="PF14517">
    <property type="entry name" value="Tachylectin"/>
    <property type="match status" value="1"/>
</dbReference>
<reference evidence="4 5" key="1">
    <citation type="submission" date="2020-08" db="EMBL/GenBank/DDBJ databases">
        <title>Sequencing the genomes of 1000 actinobacteria strains.</title>
        <authorList>
            <person name="Klenk H.-P."/>
        </authorList>
    </citation>
    <scope>NUCLEOTIDE SEQUENCE [LARGE SCALE GENOMIC DNA]</scope>
    <source>
        <strain evidence="4 5">DSM 45809</strain>
    </source>
</reference>
<feature type="domain" description="Phosphodiester glycosidase" evidence="2">
    <location>
        <begin position="219"/>
        <end position="403"/>
    </location>
</feature>